<dbReference type="InterPro" id="IPR000045">
    <property type="entry name" value="Prepilin_IV_endopep_pep"/>
</dbReference>
<dbReference type="KEGG" id="mes:Meso_4094"/>
<dbReference type="eggNOG" id="COG4960">
    <property type="taxonomic scope" value="Bacteria"/>
</dbReference>
<dbReference type="HOGENOM" id="CLU_057101_9_0_5"/>
<feature type="transmembrane region" description="Helical" evidence="6">
    <location>
        <begin position="27"/>
        <end position="45"/>
    </location>
</feature>
<dbReference type="STRING" id="266779.Meso_4094"/>
<keyword evidence="4 6" id="KW-1133">Transmembrane helix</keyword>
<dbReference type="GO" id="GO:0005886">
    <property type="term" value="C:plasma membrane"/>
    <property type="evidence" value="ECO:0007669"/>
    <property type="project" value="UniProtKB-SubCell"/>
</dbReference>
<organism evidence="8">
    <name type="scientific">Chelativorans sp. (strain BNC1)</name>
    <dbReference type="NCBI Taxonomy" id="266779"/>
    <lineage>
        <taxon>Bacteria</taxon>
        <taxon>Pseudomonadati</taxon>
        <taxon>Pseudomonadota</taxon>
        <taxon>Alphaproteobacteria</taxon>
        <taxon>Hyphomicrobiales</taxon>
        <taxon>Phyllobacteriaceae</taxon>
        <taxon>Chelativorans</taxon>
    </lineage>
</organism>
<comment type="subcellular location">
    <subcellularLocation>
        <location evidence="1">Cell membrane</location>
        <topology evidence="1">Multi-pass membrane protein</topology>
    </subcellularLocation>
</comment>
<protein>
    <submittedName>
        <fullName evidence="8">Peptidase A24A, prepilin type IV</fullName>
    </submittedName>
</protein>
<sequence precursor="true">MVEAAILVIFPFCMAFAAVSDMISLTIANRVSILLVLSFAVLAPLVGMPVAEIGMHFLLGGTVLLATFAVFAIGGMGGGDAKLMAASAVWFGFNPGLMDYLLATALLGGALTLALVSFRRSAFSPLVAHHVLLRHFAEEKSGIPYGVALGLGGLICFPQTPLMQWAMERLAAG</sequence>
<feature type="transmembrane region" description="Helical" evidence="6">
    <location>
        <begin position="97"/>
        <end position="116"/>
    </location>
</feature>
<evidence type="ECO:0000256" key="2">
    <source>
        <dbReference type="ARBA" id="ARBA00022475"/>
    </source>
</evidence>
<evidence type="ECO:0000313" key="8">
    <source>
        <dbReference type="EMBL" id="ABG65461.1"/>
    </source>
</evidence>
<accession>Q11AW4</accession>
<dbReference type="AlphaFoldDB" id="Q11AW4"/>
<reference evidence="8" key="1">
    <citation type="submission" date="2006-06" db="EMBL/GenBank/DDBJ databases">
        <title>Complete sequence of chromosome of Chelativorans sp. BNC1.</title>
        <authorList>
            <consortium name="US DOE Joint Genome Institute"/>
            <person name="Copeland A."/>
            <person name="Lucas S."/>
            <person name="Lapidus A."/>
            <person name="Barry K."/>
            <person name="Detter J.C."/>
            <person name="Glavina del Rio T."/>
            <person name="Hammon N."/>
            <person name="Israni S."/>
            <person name="Dalin E."/>
            <person name="Tice H."/>
            <person name="Pitluck S."/>
            <person name="Chertkov O."/>
            <person name="Brettin T."/>
            <person name="Bruce D."/>
            <person name="Han C."/>
            <person name="Tapia R."/>
            <person name="Gilna P."/>
            <person name="Schmutz J."/>
            <person name="Larimer F."/>
            <person name="Land M."/>
            <person name="Hauser L."/>
            <person name="Kyrpides N."/>
            <person name="Mikhailova N."/>
            <person name="Richardson P."/>
        </authorList>
    </citation>
    <scope>NUCLEOTIDE SEQUENCE</scope>
    <source>
        <strain evidence="8">BNC1</strain>
    </source>
</reference>
<dbReference type="Pfam" id="PF01478">
    <property type="entry name" value="Peptidase_A24"/>
    <property type="match status" value="1"/>
</dbReference>
<keyword evidence="2" id="KW-1003">Cell membrane</keyword>
<dbReference type="PANTHER" id="PTHR36506:SF1">
    <property type="entry name" value="PREFLAGELLIN PEPTIDASE"/>
    <property type="match status" value="1"/>
</dbReference>
<evidence type="ECO:0000256" key="6">
    <source>
        <dbReference type="SAM" id="Phobius"/>
    </source>
</evidence>
<keyword evidence="3 6" id="KW-0812">Transmembrane</keyword>
<keyword evidence="5 6" id="KW-0472">Membrane</keyword>
<feature type="domain" description="Prepilin type IV endopeptidase peptidase" evidence="7">
    <location>
        <begin position="9"/>
        <end position="112"/>
    </location>
</feature>
<dbReference type="PANTHER" id="PTHR36506">
    <property type="entry name" value="PREFLAGELLIN PEPTIDASE"/>
    <property type="match status" value="1"/>
</dbReference>
<proteinExistence type="predicted"/>
<dbReference type="GO" id="GO:0004190">
    <property type="term" value="F:aspartic-type endopeptidase activity"/>
    <property type="evidence" value="ECO:0007669"/>
    <property type="project" value="InterPro"/>
</dbReference>
<evidence type="ECO:0000256" key="3">
    <source>
        <dbReference type="ARBA" id="ARBA00022692"/>
    </source>
</evidence>
<dbReference type="InterPro" id="IPR052218">
    <property type="entry name" value="Preflagellin_Peptidase"/>
</dbReference>
<name>Q11AW4_CHESB</name>
<evidence type="ECO:0000256" key="4">
    <source>
        <dbReference type="ARBA" id="ARBA00022989"/>
    </source>
</evidence>
<evidence type="ECO:0000259" key="7">
    <source>
        <dbReference type="Pfam" id="PF01478"/>
    </source>
</evidence>
<feature type="transmembrane region" description="Helical" evidence="6">
    <location>
        <begin position="57"/>
        <end position="77"/>
    </location>
</feature>
<evidence type="ECO:0000256" key="1">
    <source>
        <dbReference type="ARBA" id="ARBA00004651"/>
    </source>
</evidence>
<dbReference type="EMBL" id="CP000390">
    <property type="protein sequence ID" value="ABG65461.1"/>
    <property type="molecule type" value="Genomic_DNA"/>
</dbReference>
<gene>
    <name evidence="8" type="ordered locus">Meso_4094</name>
</gene>
<dbReference type="Gene3D" id="1.20.120.1220">
    <property type="match status" value="1"/>
</dbReference>
<evidence type="ECO:0000256" key="5">
    <source>
        <dbReference type="ARBA" id="ARBA00023136"/>
    </source>
</evidence>
<dbReference type="OrthoDB" id="5329005at2"/>